<evidence type="ECO:0000313" key="1">
    <source>
        <dbReference type="EMBL" id="KAE8238709.1"/>
    </source>
</evidence>
<feature type="non-terminal residue" evidence="1">
    <location>
        <position position="1"/>
    </location>
</feature>
<accession>A0A8T8SF60</accession>
<evidence type="ECO:0000313" key="2">
    <source>
        <dbReference type="Proteomes" id="UP000077521"/>
    </source>
</evidence>
<dbReference type="OrthoDB" id="10539615at2759"/>
<proteinExistence type="predicted"/>
<reference evidence="1" key="1">
    <citation type="submission" date="2016-04" db="EMBL/GenBank/DDBJ databases">
        <authorList>
            <person name="Nguyen H.D."/>
            <person name="Samba Siva P."/>
            <person name="Cullis J."/>
            <person name="Levesque C.A."/>
            <person name="Hambleton S."/>
        </authorList>
    </citation>
    <scope>NUCLEOTIDE SEQUENCE</scope>
    <source>
        <strain evidence="1">DAOMC 236416</strain>
    </source>
</reference>
<gene>
    <name evidence="1" type="ORF">A4X13_0g8411</name>
</gene>
<dbReference type="EMBL" id="LWDF02001448">
    <property type="protein sequence ID" value="KAE8238709.1"/>
    <property type="molecule type" value="Genomic_DNA"/>
</dbReference>
<reference evidence="1" key="2">
    <citation type="journal article" date="2019" name="IMA Fungus">
        <title>Genome sequencing and comparison of five Tilletia species to identify candidate genes for the detection of regulated species infecting wheat.</title>
        <authorList>
            <person name="Nguyen H.D.T."/>
            <person name="Sultana T."/>
            <person name="Kesanakurti P."/>
            <person name="Hambleton S."/>
        </authorList>
    </citation>
    <scope>NUCLEOTIDE SEQUENCE</scope>
    <source>
        <strain evidence="1">DAOMC 236416</strain>
    </source>
</reference>
<comment type="caution">
    <text evidence="1">The sequence shown here is derived from an EMBL/GenBank/DDBJ whole genome shotgun (WGS) entry which is preliminary data.</text>
</comment>
<dbReference type="AlphaFoldDB" id="A0A8T8SF60"/>
<dbReference type="Proteomes" id="UP000077521">
    <property type="component" value="Unassembled WGS sequence"/>
</dbReference>
<organism evidence="1 2">
    <name type="scientific">Tilletia indica</name>
    <dbReference type="NCBI Taxonomy" id="43049"/>
    <lineage>
        <taxon>Eukaryota</taxon>
        <taxon>Fungi</taxon>
        <taxon>Dikarya</taxon>
        <taxon>Basidiomycota</taxon>
        <taxon>Ustilaginomycotina</taxon>
        <taxon>Exobasidiomycetes</taxon>
        <taxon>Tilletiales</taxon>
        <taxon>Tilletiaceae</taxon>
        <taxon>Tilletia</taxon>
    </lineage>
</organism>
<sequence length="127" mass="14706">AAAADDEELEDEVDEAADALQLVEEHRYLRRDRPPEEQRMRNAYARCEEHLSWNEDDFKRAFRVTQTQLRAIAALLEKDDVFQKKARGRPQQPIIHQLLLVLWRLAHSGTGATVFHIAERFGVSGEK</sequence>
<protein>
    <submittedName>
        <fullName evidence="1">Uncharacterized protein</fullName>
    </submittedName>
</protein>
<name>A0A8T8SF60_9BASI</name>
<keyword evidence="2" id="KW-1185">Reference proteome</keyword>